<dbReference type="Gene3D" id="1.10.10.1590">
    <property type="entry name" value="NADH-quinone oxidoreductase subunit E"/>
    <property type="match status" value="1"/>
</dbReference>
<dbReference type="Proteomes" id="UP000764110">
    <property type="component" value="Unassembled WGS sequence"/>
</dbReference>
<feature type="region of interest" description="Disordered" evidence="9">
    <location>
        <begin position="1"/>
        <end position="22"/>
    </location>
</feature>
<dbReference type="Pfam" id="PF01257">
    <property type="entry name" value="2Fe-2S_thioredx"/>
    <property type="match status" value="1"/>
</dbReference>
<dbReference type="PANTHER" id="PTHR10371:SF3">
    <property type="entry name" value="NADH DEHYDROGENASE [UBIQUINONE] FLAVOPROTEIN 2, MITOCHONDRIAL"/>
    <property type="match status" value="1"/>
</dbReference>
<evidence type="ECO:0000256" key="7">
    <source>
        <dbReference type="ARBA" id="ARBA00023027"/>
    </source>
</evidence>
<dbReference type="GO" id="GO:0006120">
    <property type="term" value="P:mitochondrial electron transport, NADH to ubiquinone"/>
    <property type="evidence" value="ECO:0007669"/>
    <property type="project" value="UniProtKB-ARBA"/>
</dbReference>
<comment type="caution">
    <text evidence="11">The sequence shown here is derived from an EMBL/GenBank/DDBJ whole genome shotgun (WGS) entry which is preliminary data.</text>
</comment>
<feature type="compositionally biased region" description="Pro residues" evidence="9">
    <location>
        <begin position="436"/>
        <end position="449"/>
    </location>
</feature>
<accession>A0A9P8S3I1</accession>
<dbReference type="Gene3D" id="3.50.50.60">
    <property type="entry name" value="FAD/NAD(P)-binding domain"/>
    <property type="match status" value="1"/>
</dbReference>
<keyword evidence="2" id="KW-0001">2Fe-2S</keyword>
<keyword evidence="6" id="KW-0411">Iron-sulfur</keyword>
<organism evidence="11 12">
    <name type="scientific">Metarhizium humberi</name>
    <dbReference type="NCBI Taxonomy" id="2596975"/>
    <lineage>
        <taxon>Eukaryota</taxon>
        <taxon>Fungi</taxon>
        <taxon>Dikarya</taxon>
        <taxon>Ascomycota</taxon>
        <taxon>Pezizomycotina</taxon>
        <taxon>Sordariomycetes</taxon>
        <taxon>Hypocreomycetidae</taxon>
        <taxon>Hypocreales</taxon>
        <taxon>Clavicipitaceae</taxon>
        <taxon>Metarhizium</taxon>
    </lineage>
</organism>
<dbReference type="AlphaFoldDB" id="A0A9P8S3I1"/>
<name>A0A9P8S3I1_9HYPO</name>
<evidence type="ECO:0000256" key="1">
    <source>
        <dbReference type="ARBA" id="ARBA00010643"/>
    </source>
</evidence>
<dbReference type="InterPro" id="IPR036188">
    <property type="entry name" value="FAD/NAD-bd_sf"/>
</dbReference>
<dbReference type="GO" id="GO:0051537">
    <property type="term" value="F:2 iron, 2 sulfur cluster binding"/>
    <property type="evidence" value="ECO:0007669"/>
    <property type="project" value="UniProtKB-KW"/>
</dbReference>
<evidence type="ECO:0000256" key="2">
    <source>
        <dbReference type="ARBA" id="ARBA00022714"/>
    </source>
</evidence>
<dbReference type="SUPFAM" id="SSF52833">
    <property type="entry name" value="Thioredoxin-like"/>
    <property type="match status" value="1"/>
</dbReference>
<dbReference type="PANTHER" id="PTHR10371">
    <property type="entry name" value="NADH DEHYDROGENASE UBIQUINONE FLAVOPROTEIN 2, MITOCHONDRIAL"/>
    <property type="match status" value="1"/>
</dbReference>
<evidence type="ECO:0000256" key="3">
    <source>
        <dbReference type="ARBA" id="ARBA00022723"/>
    </source>
</evidence>
<dbReference type="GO" id="GO:1902494">
    <property type="term" value="C:catalytic complex"/>
    <property type="evidence" value="ECO:0007669"/>
    <property type="project" value="UniProtKB-ARBA"/>
</dbReference>
<dbReference type="NCBIfam" id="TIGR01958">
    <property type="entry name" value="nuoE_fam"/>
    <property type="match status" value="1"/>
</dbReference>
<dbReference type="SUPFAM" id="SSF51905">
    <property type="entry name" value="FAD/NAD(P)-binding domain"/>
    <property type="match status" value="1"/>
</dbReference>
<dbReference type="GO" id="GO:0008137">
    <property type="term" value="F:NADH dehydrogenase (ubiquinone) activity"/>
    <property type="evidence" value="ECO:0007669"/>
    <property type="project" value="UniProtKB-ARBA"/>
</dbReference>
<dbReference type="EMBL" id="JACEFI010000023">
    <property type="protein sequence ID" value="KAH0593084.1"/>
    <property type="molecule type" value="Genomic_DNA"/>
</dbReference>
<dbReference type="GO" id="GO:0016491">
    <property type="term" value="F:oxidoreductase activity"/>
    <property type="evidence" value="ECO:0007669"/>
    <property type="project" value="InterPro"/>
</dbReference>
<dbReference type="InterPro" id="IPR036249">
    <property type="entry name" value="Thioredoxin-like_sf"/>
</dbReference>
<keyword evidence="12" id="KW-1185">Reference proteome</keyword>
<dbReference type="Gene3D" id="3.30.9.10">
    <property type="entry name" value="D-Amino Acid Oxidase, subunit A, domain 2"/>
    <property type="match status" value="1"/>
</dbReference>
<evidence type="ECO:0000313" key="11">
    <source>
        <dbReference type="EMBL" id="KAH0593084.1"/>
    </source>
</evidence>
<dbReference type="GO" id="GO:0005743">
    <property type="term" value="C:mitochondrial inner membrane"/>
    <property type="evidence" value="ECO:0007669"/>
    <property type="project" value="UniProtKB-ARBA"/>
</dbReference>
<dbReference type="GO" id="GO:0046872">
    <property type="term" value="F:metal ion binding"/>
    <property type="evidence" value="ECO:0007669"/>
    <property type="project" value="UniProtKB-KW"/>
</dbReference>
<feature type="region of interest" description="Disordered" evidence="9">
    <location>
        <begin position="649"/>
        <end position="689"/>
    </location>
</feature>
<sequence length="689" mass="75986">MTGTTLEKGQSGLPTPDSTHSYWHREPSAVLLGHRTTEKLPPTADVIVVGSGITGAFAARELANEGRNVLLLEAREACWGATGRNGGHCQPMVYGSKPSIARFELGTYDFLKDFIARNKIPCDWHTVGGVHGIFDDDVLAAVEEIIERLKTSHPDLADKAILVKDERGRRALRVPQACAAVYQPHAAKLWPYKLVAWVLESLLREFPDTFNMQTNTPVEYLQHSDDRWIVHTRRGQVAAKDVLLASNAYTSCLLPKMTGIITPVRAQIVGLTPPTGDVPLEHTHVWARGRNENYLIQRDGDGILILGGERYAASGAEEGIWDDGSVNADVGRKLRHELGKSLKLRGPGHEERNQLDAQYEWTGIMGYVNDGHPWVGRVPTEFGDMQSLAPRVERNITDNQPTTQSQQPICKHHQTSGVVMDWSTFRLEKALSRPQTPSPLRPAASPPPTTAIDAAQSIHNGEQDHSLPLPLHRNTADNNPDIPFKFNKENETVIAEILKRYPEQYKKAAVMPLLDLGQRQHGFTSISVMNEVARLLEMPPMRVYEVASFYTMYNRNPVGKFFVQACTTTPCQLGGCGSDVIVKAIKEHLGIKQGETTADGLFTFIEVECLGACVNAPMIQINDDYYEDLTPETVVDLLKALKASAGEASAAAKVPKPGPLTGRDTCENSKGQTNLLDEPWGVEKTRSDL</sequence>
<keyword evidence="5" id="KW-0408">Iron</keyword>
<evidence type="ECO:0000256" key="9">
    <source>
        <dbReference type="SAM" id="MobiDB-lite"/>
    </source>
</evidence>
<dbReference type="Gene3D" id="3.40.30.10">
    <property type="entry name" value="Glutaredoxin"/>
    <property type="match status" value="1"/>
</dbReference>
<keyword evidence="3" id="KW-0479">Metal-binding</keyword>
<dbReference type="InterPro" id="IPR006076">
    <property type="entry name" value="FAD-dep_OxRdtase"/>
</dbReference>
<dbReference type="InterPro" id="IPR002023">
    <property type="entry name" value="NuoE-like"/>
</dbReference>
<keyword evidence="7" id="KW-0520">NAD</keyword>
<evidence type="ECO:0000259" key="10">
    <source>
        <dbReference type="Pfam" id="PF01266"/>
    </source>
</evidence>
<evidence type="ECO:0000256" key="8">
    <source>
        <dbReference type="ARBA" id="ARBA00034078"/>
    </source>
</evidence>
<feature type="domain" description="FAD dependent oxidoreductase" evidence="10">
    <location>
        <begin position="45"/>
        <end position="379"/>
    </location>
</feature>
<reference evidence="11 12" key="1">
    <citation type="submission" date="2020-07" db="EMBL/GenBank/DDBJ databases">
        <title>Metarhizium humberi genome.</title>
        <authorList>
            <person name="Lysoe E."/>
        </authorList>
    </citation>
    <scope>NUCLEOTIDE SEQUENCE [LARGE SCALE GENOMIC DNA]</scope>
    <source>
        <strain evidence="11 12">ESALQ1638</strain>
    </source>
</reference>
<proteinExistence type="inferred from homology"/>
<comment type="cofactor">
    <cofactor evidence="8">
        <name>[2Fe-2S] cluster</name>
        <dbReference type="ChEBI" id="CHEBI:190135"/>
    </cofactor>
</comment>
<dbReference type="Pfam" id="PF01266">
    <property type="entry name" value="DAO"/>
    <property type="match status" value="1"/>
</dbReference>
<dbReference type="FunFam" id="1.10.10.1590:FF:000001">
    <property type="entry name" value="NADH-quinone oxidoreductase subunit E"/>
    <property type="match status" value="1"/>
</dbReference>
<protein>
    <recommendedName>
        <fullName evidence="10">FAD dependent oxidoreductase domain-containing protein</fullName>
    </recommendedName>
</protein>
<dbReference type="InterPro" id="IPR042128">
    <property type="entry name" value="NuoE_dom"/>
</dbReference>
<evidence type="ECO:0000256" key="5">
    <source>
        <dbReference type="ARBA" id="ARBA00023004"/>
    </source>
</evidence>
<feature type="compositionally biased region" description="Polar residues" evidence="9">
    <location>
        <begin position="1"/>
        <end position="21"/>
    </location>
</feature>
<keyword evidence="4" id="KW-1278">Translocase</keyword>
<dbReference type="PROSITE" id="PS01099">
    <property type="entry name" value="COMPLEX1_24K"/>
    <property type="match status" value="1"/>
</dbReference>
<dbReference type="InterPro" id="IPR041921">
    <property type="entry name" value="NuoE_N"/>
</dbReference>
<evidence type="ECO:0000256" key="6">
    <source>
        <dbReference type="ARBA" id="ARBA00023014"/>
    </source>
</evidence>
<gene>
    <name evidence="11" type="ORF">MHUMG1_09085</name>
</gene>
<comment type="similarity">
    <text evidence="1">Belongs to the complex I 24 kDa subunit family.</text>
</comment>
<dbReference type="GO" id="GO:0098796">
    <property type="term" value="C:membrane protein complex"/>
    <property type="evidence" value="ECO:0007669"/>
    <property type="project" value="UniProtKB-ARBA"/>
</dbReference>
<dbReference type="CDD" id="cd03064">
    <property type="entry name" value="TRX_Fd_NuoE"/>
    <property type="match status" value="1"/>
</dbReference>
<evidence type="ECO:0000313" key="12">
    <source>
        <dbReference type="Proteomes" id="UP000764110"/>
    </source>
</evidence>
<feature type="region of interest" description="Disordered" evidence="9">
    <location>
        <begin position="432"/>
        <end position="484"/>
    </location>
</feature>
<dbReference type="FunFam" id="3.40.30.10:FF:000022">
    <property type="entry name" value="NADH dehydrogenase flavoprotein 2, mitochondrial"/>
    <property type="match status" value="1"/>
</dbReference>
<evidence type="ECO:0000256" key="4">
    <source>
        <dbReference type="ARBA" id="ARBA00022967"/>
    </source>
</evidence>